<dbReference type="GO" id="GO:0005886">
    <property type="term" value="C:plasma membrane"/>
    <property type="evidence" value="ECO:0007669"/>
    <property type="project" value="TreeGrafter"/>
</dbReference>
<evidence type="ECO:0000313" key="7">
    <source>
        <dbReference type="EMBL" id="MBU2787350.1"/>
    </source>
</evidence>
<dbReference type="EMBL" id="JAAXYO010000039">
    <property type="protein sequence ID" value="MBU2787350.1"/>
    <property type="molecule type" value="Genomic_DNA"/>
</dbReference>
<feature type="transmembrane region" description="Helical" evidence="6">
    <location>
        <begin position="54"/>
        <end position="73"/>
    </location>
</feature>
<proteinExistence type="inferred from homology"/>
<dbReference type="PANTHER" id="PTHR43461">
    <property type="entry name" value="TRANSMEMBRANE PROTEIN 256"/>
    <property type="match status" value="1"/>
</dbReference>
<dbReference type="Proteomes" id="UP001197378">
    <property type="component" value="Unassembled WGS sequence"/>
</dbReference>
<dbReference type="InterPro" id="IPR006696">
    <property type="entry name" value="DUF423"/>
</dbReference>
<dbReference type="RefSeq" id="WP_215871922.1">
    <property type="nucleotide sequence ID" value="NZ_JAAXYO010000039.1"/>
</dbReference>
<sequence>MQQKERKQKYGARWAALGAVLCSLAVVLAAAGDHLVAGDVSQHALRIYDIANRFQLFQGIGLILLGLSIAQWGPRASWTWAGILLLFGVLFFSGGLYLVSLVGQSWAFLAPIGGMAMILSWLVFAFALWRSRSG</sequence>
<keyword evidence="8" id="KW-1185">Reference proteome</keyword>
<feature type="transmembrane region" description="Helical" evidence="6">
    <location>
        <begin position="80"/>
        <end position="100"/>
    </location>
</feature>
<evidence type="ECO:0000256" key="3">
    <source>
        <dbReference type="ARBA" id="ARBA00022692"/>
    </source>
</evidence>
<comment type="similarity">
    <text evidence="2">Belongs to the UPF0382 family.</text>
</comment>
<organism evidence="7 8">
    <name type="scientific">Igneacidithiobacillus copahuensis</name>
    <dbReference type="NCBI Taxonomy" id="2724909"/>
    <lineage>
        <taxon>Bacteria</taxon>
        <taxon>Pseudomonadati</taxon>
        <taxon>Pseudomonadota</taxon>
        <taxon>Acidithiobacillia</taxon>
        <taxon>Acidithiobacillales</taxon>
        <taxon>Acidithiobacillaceae</taxon>
        <taxon>Igneacidithiobacillus</taxon>
    </lineage>
</organism>
<evidence type="ECO:0000256" key="2">
    <source>
        <dbReference type="ARBA" id="ARBA00009694"/>
    </source>
</evidence>
<evidence type="ECO:0000256" key="1">
    <source>
        <dbReference type="ARBA" id="ARBA00004141"/>
    </source>
</evidence>
<comment type="caution">
    <text evidence="7">The sequence shown here is derived from an EMBL/GenBank/DDBJ whole genome shotgun (WGS) entry which is preliminary data.</text>
</comment>
<gene>
    <name evidence="7" type="ORF">HFQ13_03850</name>
</gene>
<feature type="transmembrane region" description="Helical" evidence="6">
    <location>
        <begin position="106"/>
        <end position="129"/>
    </location>
</feature>
<comment type="subcellular location">
    <subcellularLocation>
        <location evidence="1">Membrane</location>
        <topology evidence="1">Multi-pass membrane protein</topology>
    </subcellularLocation>
</comment>
<dbReference type="AlphaFoldDB" id="A0AAE2YNX7"/>
<evidence type="ECO:0000256" key="5">
    <source>
        <dbReference type="ARBA" id="ARBA00023136"/>
    </source>
</evidence>
<evidence type="ECO:0000256" key="4">
    <source>
        <dbReference type="ARBA" id="ARBA00022989"/>
    </source>
</evidence>
<keyword evidence="3 6" id="KW-0812">Transmembrane</keyword>
<evidence type="ECO:0000313" key="8">
    <source>
        <dbReference type="Proteomes" id="UP001197378"/>
    </source>
</evidence>
<dbReference type="PANTHER" id="PTHR43461:SF1">
    <property type="entry name" value="TRANSMEMBRANE PROTEIN 256"/>
    <property type="match status" value="1"/>
</dbReference>
<keyword evidence="5 6" id="KW-0472">Membrane</keyword>
<keyword evidence="4 6" id="KW-1133">Transmembrane helix</keyword>
<accession>A0AAE2YNX7</accession>
<evidence type="ECO:0000256" key="6">
    <source>
        <dbReference type="SAM" id="Phobius"/>
    </source>
</evidence>
<reference evidence="7" key="1">
    <citation type="journal article" date="2021" name="ISME J.">
        <title>Genomic evolution of the class Acidithiobacillia: deep-branching Proteobacteria living in extreme acidic conditions.</title>
        <authorList>
            <person name="Moya-Beltran A."/>
            <person name="Beard S."/>
            <person name="Rojas-Villalobos C."/>
            <person name="Issotta F."/>
            <person name="Gallardo Y."/>
            <person name="Ulloa R."/>
            <person name="Giaveno A."/>
            <person name="Degli Esposti M."/>
            <person name="Johnson D.B."/>
            <person name="Quatrini R."/>
        </authorList>
    </citation>
    <scope>NUCLEOTIDE SEQUENCE</scope>
    <source>
        <strain evidence="7">VAN18-1</strain>
    </source>
</reference>
<name>A0AAE2YNX7_9PROT</name>
<dbReference type="Pfam" id="PF04241">
    <property type="entry name" value="DUF423"/>
    <property type="match status" value="1"/>
</dbReference>
<protein>
    <submittedName>
        <fullName evidence="7">DUF423 domain-containing protein</fullName>
    </submittedName>
</protein>